<dbReference type="RefSeq" id="WP_131599077.1">
    <property type="nucleotide sequence ID" value="NZ_CBDBYK010000012.1"/>
</dbReference>
<evidence type="ECO:0008006" key="5">
    <source>
        <dbReference type="Google" id="ProtNLM"/>
    </source>
</evidence>
<evidence type="ECO:0000313" key="3">
    <source>
        <dbReference type="EMBL" id="TCG11238.1"/>
    </source>
</evidence>
<protein>
    <recommendedName>
        <fullName evidence="5">Dephospho-CoA kinase</fullName>
    </recommendedName>
</protein>
<keyword evidence="2" id="KW-0067">ATP-binding</keyword>
<dbReference type="GO" id="GO:0015937">
    <property type="term" value="P:coenzyme A biosynthetic process"/>
    <property type="evidence" value="ECO:0007669"/>
    <property type="project" value="InterPro"/>
</dbReference>
<reference evidence="3 4" key="1">
    <citation type="submission" date="2018-02" db="EMBL/GenBank/DDBJ databases">
        <title>Mycoplasma marinum and Mycoplasma todarodis sp. nov., moderately halophilic and psychrotolerant mycoplasmas isolated from cephalopods.</title>
        <authorList>
            <person name="Viver T."/>
        </authorList>
    </citation>
    <scope>NUCLEOTIDE SEQUENCE [LARGE SCALE GENOMIC DNA]</scope>
    <source>
        <strain evidence="3 4">PE</strain>
    </source>
</reference>
<accession>A0A4V2NI25</accession>
<evidence type="ECO:0000313" key="4">
    <source>
        <dbReference type="Proteomes" id="UP000294192"/>
    </source>
</evidence>
<dbReference type="InterPro" id="IPR001977">
    <property type="entry name" value="Depp_CoAkinase"/>
</dbReference>
<proteinExistence type="predicted"/>
<dbReference type="OrthoDB" id="399073at2"/>
<dbReference type="GO" id="GO:0005524">
    <property type="term" value="F:ATP binding"/>
    <property type="evidence" value="ECO:0007669"/>
    <property type="project" value="UniProtKB-KW"/>
</dbReference>
<dbReference type="InterPro" id="IPR027417">
    <property type="entry name" value="P-loop_NTPase"/>
</dbReference>
<dbReference type="AlphaFoldDB" id="A0A4V2NI25"/>
<dbReference type="Proteomes" id="UP000294192">
    <property type="component" value="Unassembled WGS sequence"/>
</dbReference>
<keyword evidence="1" id="KW-0547">Nucleotide-binding</keyword>
<dbReference type="SUPFAM" id="SSF52540">
    <property type="entry name" value="P-loop containing nucleoside triphosphate hydrolases"/>
    <property type="match status" value="1"/>
</dbReference>
<dbReference type="EMBL" id="PSZO01000010">
    <property type="protein sequence ID" value="TCG11238.1"/>
    <property type="molecule type" value="Genomic_DNA"/>
</dbReference>
<evidence type="ECO:0000256" key="2">
    <source>
        <dbReference type="ARBA" id="ARBA00022840"/>
    </source>
</evidence>
<name>A0A4V2NI25_9MOLU</name>
<organism evidence="3 4">
    <name type="scientific">Mycoplasma marinum</name>
    <dbReference type="NCBI Taxonomy" id="1937190"/>
    <lineage>
        <taxon>Bacteria</taxon>
        <taxon>Bacillati</taxon>
        <taxon>Mycoplasmatota</taxon>
        <taxon>Mollicutes</taxon>
        <taxon>Mycoplasmataceae</taxon>
        <taxon>Mycoplasma</taxon>
    </lineage>
</organism>
<gene>
    <name evidence="3" type="ORF">C4B24_02660</name>
</gene>
<dbReference type="GO" id="GO:0004140">
    <property type="term" value="F:dephospho-CoA kinase activity"/>
    <property type="evidence" value="ECO:0007669"/>
    <property type="project" value="InterPro"/>
</dbReference>
<evidence type="ECO:0000256" key="1">
    <source>
        <dbReference type="ARBA" id="ARBA00022741"/>
    </source>
</evidence>
<sequence length="177" mass="20553">MIAIIGNPNVGKTTFLKKLKDENYTVFETDAWVSEHYKFGNEVFNALKDHFGEEVVLDQKISKEMLKTLIIKDFSVLREIEDIVHPYLYKHLSTKEYDFVEIPIMKWSPIDFTDLFEKVINIVDTPLGNNSINVDNFLKSLTDTNTRAYREIEAVDIYVKTGEKATDILKKSNILIR</sequence>
<dbReference type="PROSITE" id="PS51219">
    <property type="entry name" value="DPCK"/>
    <property type="match status" value="1"/>
</dbReference>
<keyword evidence="4" id="KW-1185">Reference proteome</keyword>
<dbReference type="Pfam" id="PF01121">
    <property type="entry name" value="CoaE"/>
    <property type="match status" value="1"/>
</dbReference>
<dbReference type="Gene3D" id="3.40.50.300">
    <property type="entry name" value="P-loop containing nucleotide triphosphate hydrolases"/>
    <property type="match status" value="1"/>
</dbReference>
<comment type="caution">
    <text evidence="3">The sequence shown here is derived from an EMBL/GenBank/DDBJ whole genome shotgun (WGS) entry which is preliminary data.</text>
</comment>